<evidence type="ECO:0008006" key="5">
    <source>
        <dbReference type="Google" id="ProtNLM"/>
    </source>
</evidence>
<protein>
    <recommendedName>
        <fullName evidence="5">Transmembrane protein</fullName>
    </recommendedName>
</protein>
<evidence type="ECO:0000256" key="1">
    <source>
        <dbReference type="SAM" id="MobiDB-lite"/>
    </source>
</evidence>
<accession>A0ABR2BNT9</accession>
<feature type="transmembrane region" description="Helical" evidence="2">
    <location>
        <begin position="17"/>
        <end position="37"/>
    </location>
</feature>
<sequence length="130" mass="14110">MPSVTSSVVEAMISSNIWQSVTVILVSCTMLLAVVNVTKFLNPWHFDTSRVVKCLNDTNDGIKFFNLLYPKACRISRLQKTSVSDSSDNLNSVKLSSVPACSSSSPGPLLGNNPFKATLSTESFSRFGND</sequence>
<organism evidence="3 4">
    <name type="scientific">Hibiscus sabdariffa</name>
    <name type="common">roselle</name>
    <dbReference type="NCBI Taxonomy" id="183260"/>
    <lineage>
        <taxon>Eukaryota</taxon>
        <taxon>Viridiplantae</taxon>
        <taxon>Streptophyta</taxon>
        <taxon>Embryophyta</taxon>
        <taxon>Tracheophyta</taxon>
        <taxon>Spermatophyta</taxon>
        <taxon>Magnoliopsida</taxon>
        <taxon>eudicotyledons</taxon>
        <taxon>Gunneridae</taxon>
        <taxon>Pentapetalae</taxon>
        <taxon>rosids</taxon>
        <taxon>malvids</taxon>
        <taxon>Malvales</taxon>
        <taxon>Malvaceae</taxon>
        <taxon>Malvoideae</taxon>
        <taxon>Hibiscus</taxon>
    </lineage>
</organism>
<keyword evidence="4" id="KW-1185">Reference proteome</keyword>
<proteinExistence type="predicted"/>
<evidence type="ECO:0000256" key="2">
    <source>
        <dbReference type="SAM" id="Phobius"/>
    </source>
</evidence>
<dbReference type="Proteomes" id="UP001472677">
    <property type="component" value="Unassembled WGS sequence"/>
</dbReference>
<evidence type="ECO:0000313" key="4">
    <source>
        <dbReference type="Proteomes" id="UP001472677"/>
    </source>
</evidence>
<evidence type="ECO:0000313" key="3">
    <source>
        <dbReference type="EMBL" id="KAK8508817.1"/>
    </source>
</evidence>
<name>A0ABR2BNT9_9ROSI</name>
<dbReference type="EMBL" id="JBBPBM010000097">
    <property type="protein sequence ID" value="KAK8508817.1"/>
    <property type="molecule type" value="Genomic_DNA"/>
</dbReference>
<gene>
    <name evidence="3" type="ORF">V6N12_034919</name>
</gene>
<feature type="region of interest" description="Disordered" evidence="1">
    <location>
        <begin position="82"/>
        <end position="114"/>
    </location>
</feature>
<keyword evidence="2" id="KW-1133">Transmembrane helix</keyword>
<keyword evidence="2" id="KW-0472">Membrane</keyword>
<reference evidence="3 4" key="1">
    <citation type="journal article" date="2024" name="G3 (Bethesda)">
        <title>Genome assembly of Hibiscus sabdariffa L. provides insights into metabolisms of medicinal natural products.</title>
        <authorList>
            <person name="Kim T."/>
        </authorList>
    </citation>
    <scope>NUCLEOTIDE SEQUENCE [LARGE SCALE GENOMIC DNA]</scope>
    <source>
        <strain evidence="3">TK-2024</strain>
        <tissue evidence="3">Old leaves</tissue>
    </source>
</reference>
<keyword evidence="2" id="KW-0812">Transmembrane</keyword>
<feature type="compositionally biased region" description="Low complexity" evidence="1">
    <location>
        <begin position="82"/>
        <end position="106"/>
    </location>
</feature>
<comment type="caution">
    <text evidence="3">The sequence shown here is derived from an EMBL/GenBank/DDBJ whole genome shotgun (WGS) entry which is preliminary data.</text>
</comment>